<comment type="caution">
    <text evidence="2">The sequence shown here is derived from an EMBL/GenBank/DDBJ whole genome shotgun (WGS) entry which is preliminary data.</text>
</comment>
<name>A0A316DMH8_9FLAO</name>
<keyword evidence="1" id="KW-0812">Transmembrane</keyword>
<evidence type="ECO:0000256" key="1">
    <source>
        <dbReference type="SAM" id="Phobius"/>
    </source>
</evidence>
<dbReference type="AlphaFoldDB" id="A0A316DMH8"/>
<evidence type="ECO:0000313" key="2">
    <source>
        <dbReference type="EMBL" id="PWK18449.1"/>
    </source>
</evidence>
<organism evidence="2 3">
    <name type="scientific">Maribacter polysiphoniae</name>
    <dbReference type="NCBI Taxonomy" id="429344"/>
    <lineage>
        <taxon>Bacteria</taxon>
        <taxon>Pseudomonadati</taxon>
        <taxon>Bacteroidota</taxon>
        <taxon>Flavobacteriia</taxon>
        <taxon>Flavobacteriales</taxon>
        <taxon>Flavobacteriaceae</taxon>
        <taxon>Maribacter</taxon>
    </lineage>
</organism>
<gene>
    <name evidence="2" type="ORF">LX92_04323</name>
</gene>
<keyword evidence="1" id="KW-0472">Membrane</keyword>
<dbReference type="Proteomes" id="UP000245667">
    <property type="component" value="Unassembled WGS sequence"/>
</dbReference>
<protein>
    <submittedName>
        <fullName evidence="2">Uncharacterized protein</fullName>
    </submittedName>
</protein>
<accession>A0A316DMH8</accession>
<feature type="transmembrane region" description="Helical" evidence="1">
    <location>
        <begin position="6"/>
        <end position="24"/>
    </location>
</feature>
<dbReference type="EMBL" id="QGGQ01000017">
    <property type="protein sequence ID" value="PWK18449.1"/>
    <property type="molecule type" value="Genomic_DNA"/>
</dbReference>
<reference evidence="2 3" key="1">
    <citation type="submission" date="2018-05" db="EMBL/GenBank/DDBJ databases">
        <title>Genomic Encyclopedia of Archaeal and Bacterial Type Strains, Phase II (KMG-II): from individual species to whole genera.</title>
        <authorList>
            <person name="Goeker M."/>
        </authorList>
    </citation>
    <scope>NUCLEOTIDE SEQUENCE [LARGE SCALE GENOMIC DNA]</scope>
    <source>
        <strain evidence="2 3">DSM 23514</strain>
    </source>
</reference>
<keyword evidence="1" id="KW-1133">Transmembrane helix</keyword>
<evidence type="ECO:0000313" key="3">
    <source>
        <dbReference type="Proteomes" id="UP000245667"/>
    </source>
</evidence>
<proteinExistence type="predicted"/>
<sequence length="66" mass="7582">MQILKWGLGAFLFYLGYGAFITMLKHFRLYAKQDTFSEENHLSTAIISLFSFLILGCIGLWLLGVY</sequence>
<feature type="transmembrane region" description="Helical" evidence="1">
    <location>
        <begin position="45"/>
        <end position="64"/>
    </location>
</feature>